<feature type="compositionally biased region" description="Low complexity" evidence="1">
    <location>
        <begin position="517"/>
        <end position="526"/>
    </location>
</feature>
<dbReference type="Pfam" id="PF04468">
    <property type="entry name" value="PSP1"/>
    <property type="match status" value="1"/>
</dbReference>
<dbReference type="GO" id="GO:0005737">
    <property type="term" value="C:cytoplasm"/>
    <property type="evidence" value="ECO:0007669"/>
    <property type="project" value="TreeGrafter"/>
</dbReference>
<feature type="compositionally biased region" description="Gly residues" evidence="1">
    <location>
        <begin position="94"/>
        <end position="111"/>
    </location>
</feature>
<feature type="domain" description="PSP1 C-terminal" evidence="2">
    <location>
        <begin position="819"/>
        <end position="906"/>
    </location>
</feature>
<sequence>MAEAATPGSPGVGAGFSSTAAPEVAKNGAPPPVTNKTSTPPPQAAGVGDNAHFRPSPVRSFTVGYPYLSTSKGRATSQPPSERLPNSSPASGRGSPGVNGGEFGVIGGSRAGGRFSQGAQSGSVPSVPVPPTRANSFSVAESKIDQRPSTLVRALSSHVEERPMSRSSSPSPFPTFSPSSSPSTSPSASVPQLPNQDSNSGYSPPIAPANVSRSRSQSLATGVRPDRNFIMPMSTFDNYGSNTSGNASAGAAGGFHIFDEPTSWRKDGSNMSPFSTNMRPFLDREESEPIVKPSAQAAANFRTPQETTFGSRAWASPKTASALSNSVADALGPQQPSYSSVVGGFEEANGGRSGTSSRRHSMSVVGSSGRRGFGSAFNEPGSGMTSAAPRRGVGSLGFTDDELLPERFGNALSLQVDETRKTDLEASSLPIFGKPLTDGPRSGIARSNPPGEPFFGSSPADKESPVSGRARFGSYAEPRSKPTTAVTGYVPSSSSPDRLRDEPRQTRPGAIGGPIRSGSGPQPAAGPIGGPIGFDRFGAAPQLGGAAQLAPAPFRQGPPFGAPGVPTFGRPNVSGFGYFGGIGQPPPPGRPPFQNGAFGGLGPGFAAPFPTTTTPSSAGFNSSSYFSQQPQAPPPPPPAPTSPSSFSSLSLADLGKGTPLASLPPTTPLYIVTFKAGRRDVFYCPDPTLLISNGDRVIVEADRGSDLGTVVYDQLTPIEVREWQERQATAALLSGASQHQPPGMAMAGVPAALPPTPGASGHTRNGSLSVRPPAPGSLDFTGADLNTLLSGVGPSGSQMDMSGGGIGARGPLAKEVMPKRIFTKSSGGPEEQARMMEKLKEEYDAMMICREKVVQRGLPMQIVDAEYQWDRRKLTFYFKADKRVDFRELTKENFRIFKSRIWMSMVPKDDPRSG</sequence>
<feature type="compositionally biased region" description="Polar residues" evidence="1">
    <location>
        <begin position="188"/>
        <end position="202"/>
    </location>
</feature>
<proteinExistence type="predicted"/>
<dbReference type="GeneID" id="87810639"/>
<feature type="compositionally biased region" description="Low complexity" evidence="1">
    <location>
        <begin position="362"/>
        <end position="373"/>
    </location>
</feature>
<feature type="compositionally biased region" description="Pro residues" evidence="1">
    <location>
        <begin position="29"/>
        <end position="43"/>
    </location>
</feature>
<keyword evidence="4" id="KW-1185">Reference proteome</keyword>
<dbReference type="RefSeq" id="XP_062629975.1">
    <property type="nucleotide sequence ID" value="XM_062773991.1"/>
</dbReference>
<feature type="compositionally biased region" description="Polar residues" evidence="1">
    <location>
        <begin position="211"/>
        <end position="220"/>
    </location>
</feature>
<accession>A0AAF0YHD7</accession>
<evidence type="ECO:0000313" key="3">
    <source>
        <dbReference type="EMBL" id="WOO83949.1"/>
    </source>
</evidence>
<reference evidence="3" key="1">
    <citation type="submission" date="2023-10" db="EMBL/GenBank/DDBJ databases">
        <authorList>
            <person name="Noh H."/>
        </authorList>
    </citation>
    <scope>NUCLEOTIDE SEQUENCE</scope>
    <source>
        <strain evidence="3">DUCC4014</strain>
    </source>
</reference>
<feature type="compositionally biased region" description="Polar residues" evidence="1">
    <location>
        <begin position="481"/>
        <end position="496"/>
    </location>
</feature>
<feature type="compositionally biased region" description="Low complexity" evidence="1">
    <location>
        <begin position="167"/>
        <end position="187"/>
    </location>
</feature>
<feature type="compositionally biased region" description="Pro residues" evidence="1">
    <location>
        <begin position="631"/>
        <end position="641"/>
    </location>
</feature>
<organism evidence="3 4">
    <name type="scientific">Vanrija pseudolonga</name>
    <dbReference type="NCBI Taxonomy" id="143232"/>
    <lineage>
        <taxon>Eukaryota</taxon>
        <taxon>Fungi</taxon>
        <taxon>Dikarya</taxon>
        <taxon>Basidiomycota</taxon>
        <taxon>Agaricomycotina</taxon>
        <taxon>Tremellomycetes</taxon>
        <taxon>Trichosporonales</taxon>
        <taxon>Trichosporonaceae</taxon>
        <taxon>Vanrija</taxon>
    </lineage>
</organism>
<dbReference type="Proteomes" id="UP000827549">
    <property type="component" value="Chromosome 5"/>
</dbReference>
<evidence type="ECO:0000259" key="2">
    <source>
        <dbReference type="PROSITE" id="PS51411"/>
    </source>
</evidence>
<dbReference type="EMBL" id="CP086718">
    <property type="protein sequence ID" value="WOO83949.1"/>
    <property type="molecule type" value="Genomic_DNA"/>
</dbReference>
<dbReference type="PANTHER" id="PTHR43830:SF3">
    <property type="entry name" value="PROTEIN PSP1"/>
    <property type="match status" value="1"/>
</dbReference>
<dbReference type="AlphaFoldDB" id="A0AAF0YHD7"/>
<name>A0AAF0YHD7_9TREE</name>
<feature type="compositionally biased region" description="Low complexity" evidence="1">
    <location>
        <begin position="604"/>
        <end position="630"/>
    </location>
</feature>
<evidence type="ECO:0000256" key="1">
    <source>
        <dbReference type="SAM" id="MobiDB-lite"/>
    </source>
</evidence>
<dbReference type="PROSITE" id="PS51411">
    <property type="entry name" value="PSP1_C"/>
    <property type="match status" value="1"/>
</dbReference>
<evidence type="ECO:0000313" key="4">
    <source>
        <dbReference type="Proteomes" id="UP000827549"/>
    </source>
</evidence>
<feature type="region of interest" description="Disordered" evidence="1">
    <location>
        <begin position="1"/>
        <end position="230"/>
    </location>
</feature>
<feature type="region of interest" description="Disordered" evidence="1">
    <location>
        <begin position="431"/>
        <end position="539"/>
    </location>
</feature>
<protein>
    <submittedName>
        <fullName evidence="3">Purtative protein</fullName>
    </submittedName>
</protein>
<gene>
    <name evidence="3" type="primary">SPBPB7E8.02</name>
    <name evidence="3" type="ORF">LOC62_05G007466</name>
</gene>
<feature type="region of interest" description="Disordered" evidence="1">
    <location>
        <begin position="578"/>
        <end position="650"/>
    </location>
</feature>
<dbReference type="InterPro" id="IPR047767">
    <property type="entry name" value="PSP1-like"/>
</dbReference>
<feature type="region of interest" description="Disordered" evidence="1">
    <location>
        <begin position="348"/>
        <end position="373"/>
    </location>
</feature>
<feature type="compositionally biased region" description="Polar residues" evidence="1">
    <location>
        <begin position="68"/>
        <end position="90"/>
    </location>
</feature>
<dbReference type="InterPro" id="IPR007557">
    <property type="entry name" value="PSP1_C"/>
</dbReference>
<dbReference type="PANTHER" id="PTHR43830">
    <property type="entry name" value="PROTEIN PSP1"/>
    <property type="match status" value="1"/>
</dbReference>